<name>A0A926Q430_9FLAO</name>
<dbReference type="NCBIfam" id="TIGR04519">
    <property type="entry name" value="MoCo_extend_TAT"/>
    <property type="match status" value="1"/>
</dbReference>
<dbReference type="Gene3D" id="3.30.70.20">
    <property type="match status" value="2"/>
</dbReference>
<dbReference type="InterPro" id="IPR009010">
    <property type="entry name" value="Asp_de-COase-like_dom_sf"/>
</dbReference>
<dbReference type="PANTHER" id="PTHR42783">
    <property type="entry name" value="GLUTAMATE SYNTHASE [NADPH] SMALL CHAIN"/>
    <property type="match status" value="1"/>
</dbReference>
<protein>
    <submittedName>
        <fullName evidence="3">TAT-variant-translocated molybdopterin oxidoreductase</fullName>
    </submittedName>
</protein>
<sequence length="1047" mass="114186">MASNKKYWKSVEELDPSNSIVETLKQNEFVEEIPVDEFLGDKENLEASSTSRRDFLKYVGFSTAAATMAACEGPVKKAIPYVVQPEQIRPGVANYYASTIADGYDFASVLVKTREGRPIKIENNADAKINGSANARVNASVLSMYDSMRVQGPKSSGKYATWEELDTEVMAKLNAAKASGKSIVLLTQTFASPSTAKLVAEFSGKFGNVEHIQYDAISEDAALNAFQKKYGKRALADYDFSKADVVVSFAADFLGDWHGGGFDSGYAKKRVPSNGKMSRHVQFEANMSLTGANADKRVAVTPSQQKVALAKLYAYLSGSSVSGDLPEHVDAAVKNAAGQLRKAGKNAVVVTGIDDENAQGLVLSINEMLQSAAFDPKAPRLLRQGDVRKVNKLIADMKSGKVGALIMSGVNPAYTLPDSEGFLEGLKSIGLSVAFSMKEDETATASQFIAAAPHYLESWGDVEMKKGYFSLMQPAIRPLFDTRQFQDALLKWIGDDKTYYEYIRENWDASVLNGSSWNKALHDGVFTASPSVAAMSSEGEGAKAAEGAEAEGADEEGTEGAAPAGDAAGMARKLASASSSGLELTLYAKTGMGDGQQANNPWLQEFPDPITRASWDNYVTISRADAEALGLNNRHVANGGLNGSYVKVTVNGVSLDRVPVIIQPGQAKGSIGLSFGYGKKAAMKPEMQTGVNAYKLYEGFKATQPVTIEKVAGEHEFACVQLHNTLMGRGDILKETTLEIFNTKDAKEWNVTPKVSLNHNEVEATGVDLWDEFDNSIGHHFNLSIDLNACTGCGACVIACHAENNVPVVGKSEVRRSRDMHWLRIDRYYSSEESFEGDNEVVEAISGLGDSLTTFGEMERASENPQVAFQPVMCQHCNHAPCETVCPVAATSHGRQGQNHMAYNRCVGTRYCANNCPYKVRRFNWFLYNNNDEFDYHMNDDLGKMVLNPDVVVRSRGVMEKCSLCIQMTQKTILDAKRDGRKVRKDEFQTACSAACSSGAMVFGDVNNEEDEVFALKKSDRMYHLLEHIGTKPNVFYHVKVRNTEKV</sequence>
<reference evidence="3 4" key="1">
    <citation type="submission" date="2020-09" db="EMBL/GenBank/DDBJ databases">
        <title>Sinomicrobium weinanense sp. nov., a halophilic bacteria isolated from saline-alkali soil.</title>
        <authorList>
            <person name="Wu P."/>
            <person name="Ren H."/>
            <person name="Mei Y."/>
            <person name="Liang Y."/>
            <person name="Chen Z."/>
        </authorList>
    </citation>
    <scope>NUCLEOTIDE SEQUENCE [LARGE SCALE GENOMIC DNA]</scope>
    <source>
        <strain evidence="3 4">FJxs</strain>
    </source>
</reference>
<evidence type="ECO:0000259" key="2">
    <source>
        <dbReference type="PROSITE" id="PS51379"/>
    </source>
</evidence>
<dbReference type="PROSITE" id="PS51379">
    <property type="entry name" value="4FE4S_FER_2"/>
    <property type="match status" value="3"/>
</dbReference>
<comment type="caution">
    <text evidence="3">The sequence shown here is derived from an EMBL/GenBank/DDBJ whole genome shotgun (WGS) entry which is preliminary data.</text>
</comment>
<dbReference type="InterPro" id="IPR017896">
    <property type="entry name" value="4Fe4S_Fe-S-bd"/>
</dbReference>
<evidence type="ECO:0000313" key="3">
    <source>
        <dbReference type="EMBL" id="MBC9797544.1"/>
    </source>
</evidence>
<feature type="domain" description="4Fe-4S ferredoxin-type" evidence="2">
    <location>
        <begin position="865"/>
        <end position="896"/>
    </location>
</feature>
<dbReference type="PROSITE" id="PS51318">
    <property type="entry name" value="TAT"/>
    <property type="match status" value="1"/>
</dbReference>
<feature type="region of interest" description="Disordered" evidence="1">
    <location>
        <begin position="537"/>
        <end position="567"/>
    </location>
</feature>
<dbReference type="SUPFAM" id="SSF53706">
    <property type="entry name" value="Formate dehydrogenase/DMSO reductase, domains 1-3"/>
    <property type="match status" value="1"/>
</dbReference>
<keyword evidence="4" id="KW-1185">Reference proteome</keyword>
<dbReference type="Gene3D" id="3.40.50.740">
    <property type="match status" value="1"/>
</dbReference>
<dbReference type="InterPro" id="IPR030948">
    <property type="entry name" value="TAT_var_transloc_signal_dom"/>
</dbReference>
<dbReference type="Proteomes" id="UP000653730">
    <property type="component" value="Unassembled WGS sequence"/>
</dbReference>
<organism evidence="3 4">
    <name type="scientific">Sinomicrobium weinanense</name>
    <dbReference type="NCBI Taxonomy" id="2842200"/>
    <lineage>
        <taxon>Bacteria</taxon>
        <taxon>Pseudomonadati</taxon>
        <taxon>Bacteroidota</taxon>
        <taxon>Flavobacteriia</taxon>
        <taxon>Flavobacteriales</taxon>
        <taxon>Flavobacteriaceae</taxon>
        <taxon>Sinomicrobium</taxon>
    </lineage>
</organism>
<dbReference type="AlphaFoldDB" id="A0A926Q430"/>
<proteinExistence type="predicted"/>
<dbReference type="CDD" id="cd10551">
    <property type="entry name" value="PsrB"/>
    <property type="match status" value="1"/>
</dbReference>
<dbReference type="EMBL" id="JACVDC010000063">
    <property type="protein sequence ID" value="MBC9797544.1"/>
    <property type="molecule type" value="Genomic_DNA"/>
</dbReference>
<dbReference type="Gene3D" id="3.30.2070.10">
    <property type="entry name" value="Formate dehydrogenase/DMSO reductase"/>
    <property type="match status" value="1"/>
</dbReference>
<dbReference type="SUPFAM" id="SSF50692">
    <property type="entry name" value="ADC-like"/>
    <property type="match status" value="1"/>
</dbReference>
<dbReference type="Pfam" id="PF12838">
    <property type="entry name" value="Fer4_7"/>
    <property type="match status" value="1"/>
</dbReference>
<evidence type="ECO:0000313" key="4">
    <source>
        <dbReference type="Proteomes" id="UP000653730"/>
    </source>
</evidence>
<feature type="domain" description="4Fe-4S ferredoxin-type" evidence="2">
    <location>
        <begin position="897"/>
        <end position="926"/>
    </location>
</feature>
<feature type="compositionally biased region" description="Acidic residues" evidence="1">
    <location>
        <begin position="548"/>
        <end position="558"/>
    </location>
</feature>
<dbReference type="SUPFAM" id="SSF54862">
    <property type="entry name" value="4Fe-4S ferredoxins"/>
    <property type="match status" value="1"/>
</dbReference>
<dbReference type="InterPro" id="IPR006311">
    <property type="entry name" value="TAT_signal"/>
</dbReference>
<evidence type="ECO:0000256" key="1">
    <source>
        <dbReference type="SAM" id="MobiDB-lite"/>
    </source>
</evidence>
<accession>A0A926Q430</accession>
<feature type="compositionally biased region" description="Low complexity" evidence="1">
    <location>
        <begin position="537"/>
        <end position="547"/>
    </location>
</feature>
<gene>
    <name evidence="3" type="ORF">IBL28_16325</name>
</gene>
<dbReference type="PANTHER" id="PTHR42783:SF3">
    <property type="entry name" value="GLUTAMATE SYNTHASE [NADPH] SMALL CHAIN-RELATED"/>
    <property type="match status" value="1"/>
</dbReference>
<dbReference type="RefSeq" id="WP_187966677.1">
    <property type="nucleotide sequence ID" value="NZ_JACVDC010000063.1"/>
</dbReference>
<feature type="domain" description="4Fe-4S ferredoxin-type" evidence="2">
    <location>
        <begin position="781"/>
        <end position="811"/>
    </location>
</feature>